<keyword evidence="3" id="KW-1185">Reference proteome</keyword>
<feature type="region of interest" description="Disordered" evidence="1">
    <location>
        <begin position="82"/>
        <end position="159"/>
    </location>
</feature>
<proteinExistence type="predicted"/>
<evidence type="ECO:0008006" key="4">
    <source>
        <dbReference type="Google" id="ProtNLM"/>
    </source>
</evidence>
<name>A0ABR0GHE6_9PEZI</name>
<evidence type="ECO:0000256" key="1">
    <source>
        <dbReference type="SAM" id="MobiDB-lite"/>
    </source>
</evidence>
<dbReference type="EMBL" id="JAFFHA010000005">
    <property type="protein sequence ID" value="KAK4655165.1"/>
    <property type="molecule type" value="Genomic_DNA"/>
</dbReference>
<accession>A0ABR0GHE6</accession>
<dbReference type="GeneID" id="87908220"/>
<evidence type="ECO:0000313" key="2">
    <source>
        <dbReference type="EMBL" id="KAK4655165.1"/>
    </source>
</evidence>
<comment type="caution">
    <text evidence="2">The sequence shown here is derived from an EMBL/GenBank/DDBJ whole genome shotgun (WGS) entry which is preliminary data.</text>
</comment>
<sequence length="197" mass="21444">MTLPEQWPTGRQYVPPHQCHTTPSELAVKTTSTAPTHIVNTKEYYNQCGIYFHDNLTVDDNDEQKASEGFALDFVPLSLPAAPAPITPERQSTLPTKALPGNKPPSGNKTLPGTKPINKPSTGNGPRARSSSPSPETKTSPGKPRWERLVRSPQPCARSTCGTAFASRNQLFTHLHETGYTRPEAILPPMPPSPTPM</sequence>
<dbReference type="RefSeq" id="XP_062744140.1">
    <property type="nucleotide sequence ID" value="XM_062888313.1"/>
</dbReference>
<gene>
    <name evidence="2" type="ORF">QC762_300005</name>
</gene>
<feature type="compositionally biased region" description="Low complexity" evidence="1">
    <location>
        <begin position="130"/>
        <end position="143"/>
    </location>
</feature>
<reference evidence="2 3" key="1">
    <citation type="journal article" date="2023" name="bioRxiv">
        <title>High-quality genome assemblies of four members of thePodospora anserinaspecies complex.</title>
        <authorList>
            <person name="Ament-Velasquez S.L."/>
            <person name="Vogan A.A."/>
            <person name="Wallerman O."/>
            <person name="Hartmann F."/>
            <person name="Gautier V."/>
            <person name="Silar P."/>
            <person name="Giraud T."/>
            <person name="Johannesson H."/>
        </authorList>
    </citation>
    <scope>NUCLEOTIDE SEQUENCE [LARGE SCALE GENOMIC DNA]</scope>
    <source>
        <strain evidence="2 3">CBS 415.72m</strain>
    </source>
</reference>
<evidence type="ECO:0000313" key="3">
    <source>
        <dbReference type="Proteomes" id="UP001323405"/>
    </source>
</evidence>
<protein>
    <recommendedName>
        <fullName evidence="4">C2H2-type domain-containing protein</fullName>
    </recommendedName>
</protein>
<dbReference type="Proteomes" id="UP001323405">
    <property type="component" value="Unassembled WGS sequence"/>
</dbReference>
<organism evidence="2 3">
    <name type="scientific">Podospora pseudocomata</name>
    <dbReference type="NCBI Taxonomy" id="2093779"/>
    <lineage>
        <taxon>Eukaryota</taxon>
        <taxon>Fungi</taxon>
        <taxon>Dikarya</taxon>
        <taxon>Ascomycota</taxon>
        <taxon>Pezizomycotina</taxon>
        <taxon>Sordariomycetes</taxon>
        <taxon>Sordariomycetidae</taxon>
        <taxon>Sordariales</taxon>
        <taxon>Podosporaceae</taxon>
        <taxon>Podospora</taxon>
    </lineage>
</organism>